<proteinExistence type="inferred from homology"/>
<dbReference type="AlphaFoldDB" id="A0A9Q3CS57"/>
<gene>
    <name evidence="2" type="ORF">O181_027618</name>
</gene>
<dbReference type="Proteomes" id="UP000765509">
    <property type="component" value="Unassembled WGS sequence"/>
</dbReference>
<comment type="similarity">
    <text evidence="1">Belongs to the aldehyde dehydrogenase family.</text>
</comment>
<reference evidence="2" key="1">
    <citation type="submission" date="2021-03" db="EMBL/GenBank/DDBJ databases">
        <title>Draft genome sequence of rust myrtle Austropuccinia psidii MF-1, a brazilian biotype.</title>
        <authorList>
            <person name="Quecine M.C."/>
            <person name="Pachon D.M.R."/>
            <person name="Bonatelli M.L."/>
            <person name="Correr F.H."/>
            <person name="Franceschini L.M."/>
            <person name="Leite T.F."/>
            <person name="Margarido G.R.A."/>
            <person name="Almeida C.A."/>
            <person name="Ferrarezi J.A."/>
            <person name="Labate C.A."/>
        </authorList>
    </citation>
    <scope>NUCLEOTIDE SEQUENCE</scope>
    <source>
        <strain evidence="2">MF-1</strain>
    </source>
</reference>
<dbReference type="GO" id="GO:0004491">
    <property type="term" value="F:methylmalonate-semialdehyde dehydrogenase (acylating, NAD) activity"/>
    <property type="evidence" value="ECO:0007669"/>
    <property type="project" value="InterPro"/>
</dbReference>
<comment type="caution">
    <text evidence="2">The sequence shown here is derived from an EMBL/GenBank/DDBJ whole genome shotgun (WGS) entry which is preliminary data.</text>
</comment>
<accession>A0A9Q3CS57</accession>
<keyword evidence="3" id="KW-1185">Reference proteome</keyword>
<dbReference type="GO" id="GO:0006574">
    <property type="term" value="P:L-valine catabolic process"/>
    <property type="evidence" value="ECO:0007669"/>
    <property type="project" value="TreeGrafter"/>
</dbReference>
<evidence type="ECO:0000313" key="2">
    <source>
        <dbReference type="EMBL" id="MBW0487903.1"/>
    </source>
</evidence>
<protein>
    <submittedName>
        <fullName evidence="2">Uncharacterized protein</fullName>
    </submittedName>
</protein>
<organism evidence="2 3">
    <name type="scientific">Austropuccinia psidii MF-1</name>
    <dbReference type="NCBI Taxonomy" id="1389203"/>
    <lineage>
        <taxon>Eukaryota</taxon>
        <taxon>Fungi</taxon>
        <taxon>Dikarya</taxon>
        <taxon>Basidiomycota</taxon>
        <taxon>Pucciniomycotina</taxon>
        <taxon>Pucciniomycetes</taxon>
        <taxon>Pucciniales</taxon>
        <taxon>Sphaerophragmiaceae</taxon>
        <taxon>Austropuccinia</taxon>
    </lineage>
</organism>
<dbReference type="PANTHER" id="PTHR43866:SF3">
    <property type="entry name" value="METHYLMALONATE-SEMIALDEHYDE DEHYDROGENASE [ACYLATING], MITOCHONDRIAL"/>
    <property type="match status" value="1"/>
</dbReference>
<dbReference type="GO" id="GO:0006210">
    <property type="term" value="P:thymine catabolic process"/>
    <property type="evidence" value="ECO:0007669"/>
    <property type="project" value="TreeGrafter"/>
</dbReference>
<evidence type="ECO:0000256" key="1">
    <source>
        <dbReference type="ARBA" id="ARBA00009986"/>
    </source>
</evidence>
<dbReference type="EMBL" id="AVOT02009334">
    <property type="protein sequence ID" value="MBW0487903.1"/>
    <property type="molecule type" value="Genomic_DNA"/>
</dbReference>
<name>A0A9Q3CS57_9BASI</name>
<dbReference type="PANTHER" id="PTHR43866">
    <property type="entry name" value="MALONATE-SEMIALDEHYDE DEHYDROGENASE"/>
    <property type="match status" value="1"/>
</dbReference>
<dbReference type="InterPro" id="IPR010061">
    <property type="entry name" value="MeMal-semiAld_DH"/>
</dbReference>
<evidence type="ECO:0000313" key="3">
    <source>
        <dbReference type="Proteomes" id="UP000765509"/>
    </source>
</evidence>
<sequence>MLKPPTEGESKTLEFIRQDVHNVSRDQGYSVSTLRSHMTHNQIKIGCDRSWTPNPNKNSSKKVTSRKLLCSFRLYARKYAKKITWTQVKNPENSHETTENIMAHPAFGKLNGQETPQISQMSESLLLPRKAQAQLCSQRESGMYLLIA</sequence>
<dbReference type="OrthoDB" id="3356549at2759"/>